<dbReference type="EMBL" id="JAPTGC010000004">
    <property type="protein sequence ID" value="MCZ0862362.1"/>
    <property type="molecule type" value="Genomic_DNA"/>
</dbReference>
<feature type="binding site" evidence="2">
    <location>
        <position position="91"/>
    </location>
    <ligand>
        <name>substrate</name>
    </ligand>
</feature>
<dbReference type="InterPro" id="IPR005251">
    <property type="entry name" value="IF-M1Pi"/>
</dbReference>
<evidence type="ECO:0000256" key="2">
    <source>
        <dbReference type="HAMAP-Rule" id="MF_01678"/>
    </source>
</evidence>
<dbReference type="InterPro" id="IPR042529">
    <property type="entry name" value="IF_2B-like_C"/>
</dbReference>
<dbReference type="PANTHER" id="PTHR43475:SF1">
    <property type="entry name" value="METHYLTHIORIBOSE-1-PHOSPHATE ISOMERASE"/>
    <property type="match status" value="1"/>
</dbReference>
<protein>
    <recommendedName>
        <fullName evidence="2">Putative methylthioribose-1-phosphate isomerase</fullName>
        <shortName evidence="2">M1Pi</shortName>
        <shortName evidence="2">MTR-1-P isomerase</shortName>
        <ecNumber evidence="2">5.3.1.23</ecNumber>
    </recommendedName>
    <alternativeName>
        <fullName evidence="2">MTNA-like protein</fullName>
        <shortName evidence="2">aMTNA</shortName>
    </alternativeName>
    <alternativeName>
        <fullName evidence="2">S-methyl-5-thioribose-1-phosphate isomerase</fullName>
    </alternativeName>
</protein>
<comment type="similarity">
    <text evidence="2">Belongs to the EIF-2B alpha/beta/delta subunits family. MtnA subfamily.</text>
</comment>
<proteinExistence type="inferred from homology"/>
<name>A0ABT4IM95_9EURY</name>
<organism evidence="3 4">
    <name type="scientific">Methanocorpusculum vombati</name>
    <dbReference type="NCBI Taxonomy" id="3002864"/>
    <lineage>
        <taxon>Archaea</taxon>
        <taxon>Methanobacteriati</taxon>
        <taxon>Methanobacteriota</taxon>
        <taxon>Stenosarchaea group</taxon>
        <taxon>Methanomicrobia</taxon>
        <taxon>Methanomicrobiales</taxon>
        <taxon>Methanocorpusculaceae</taxon>
        <taxon>Methanocorpusculum</taxon>
    </lineage>
</organism>
<dbReference type="SUPFAM" id="SSF100950">
    <property type="entry name" value="NagB/RpiA/CoA transferase-like"/>
    <property type="match status" value="1"/>
</dbReference>
<dbReference type="Proteomes" id="UP001141336">
    <property type="component" value="Unassembled WGS sequence"/>
</dbReference>
<evidence type="ECO:0000313" key="4">
    <source>
        <dbReference type="Proteomes" id="UP001141336"/>
    </source>
</evidence>
<gene>
    <name evidence="3" type="primary">mtnA</name>
    <name evidence="3" type="ORF">O0S09_03710</name>
</gene>
<dbReference type="Pfam" id="PF01008">
    <property type="entry name" value="IF-2B"/>
    <property type="match status" value="1"/>
</dbReference>
<dbReference type="GO" id="GO:0046523">
    <property type="term" value="F:S-methyl-5-thioribose-1-phosphate isomerase activity"/>
    <property type="evidence" value="ECO:0007669"/>
    <property type="project" value="UniProtKB-EC"/>
</dbReference>
<keyword evidence="2" id="KW-0028">Amino-acid biosynthesis</keyword>
<feature type="binding site" evidence="2">
    <location>
        <begin position="50"/>
        <end position="52"/>
    </location>
    <ligand>
        <name>substrate</name>
    </ligand>
</feature>
<dbReference type="InterPro" id="IPR037171">
    <property type="entry name" value="NagB/RpiA_transferase-like"/>
</dbReference>
<accession>A0ABT4IM95</accession>
<feature type="binding site" evidence="2">
    <location>
        <position position="195"/>
    </location>
    <ligand>
        <name>substrate</name>
    </ligand>
</feature>
<sequence>MTDETKTLWWNDDTNSIMLIDQTKLPVELSVIEVKTVERLAEAIRRLEVRGAPALGVAGAFGVALSAVSCTSDAEFAETVAADAQLLKSTRPTAVNLAWGIDKVLRAMENLPPEMAKFLALTAAKTIAADDEKCCMLLGHNGASLLPQIGTVLTHCNAGALACSTWGTALGVIRSAHKMGKKISVISCETRPLLQGARLTAWELAHDNIPVTSIIDSEAAYLMRQGKIDCVVVGADRITRDAVFNKIGTYMHAVCAKHHNIPFYVAAPASTFDLDAVETDIVVEQRSRDEVAAFWGKPNLPEGVPVINYAFDATPLDLVTAIITEKGVFYPPYDFSSLGRCNPCR</sequence>
<dbReference type="Gene3D" id="3.40.50.10470">
    <property type="entry name" value="Translation initiation factor eif-2b, domain 2"/>
    <property type="match status" value="1"/>
</dbReference>
<dbReference type="PANTHER" id="PTHR43475">
    <property type="entry name" value="METHYLTHIORIBOSE-1-PHOSPHATE ISOMERASE"/>
    <property type="match status" value="1"/>
</dbReference>
<dbReference type="InterPro" id="IPR000649">
    <property type="entry name" value="IF-2B-related"/>
</dbReference>
<comment type="function">
    <text evidence="2">Catalyzes the interconversion of methylthioribose-1-phosphate (MTR-1-P) into methylthioribulose-1-phosphate (MTRu-1-P).</text>
</comment>
<feature type="binding site" evidence="2">
    <location>
        <begin position="245"/>
        <end position="246"/>
    </location>
    <ligand>
        <name>substrate</name>
    </ligand>
</feature>
<feature type="site" description="Transition state stabilizer" evidence="2">
    <location>
        <position position="156"/>
    </location>
</feature>
<keyword evidence="4" id="KW-1185">Reference proteome</keyword>
<evidence type="ECO:0000313" key="3">
    <source>
        <dbReference type="EMBL" id="MCZ0862362.1"/>
    </source>
</evidence>
<evidence type="ECO:0000256" key="1">
    <source>
        <dbReference type="ARBA" id="ARBA00023235"/>
    </source>
</evidence>
<dbReference type="NCBIfam" id="TIGR00524">
    <property type="entry name" value="eIF-2B_rel"/>
    <property type="match status" value="1"/>
</dbReference>
<dbReference type="NCBIfam" id="TIGR00512">
    <property type="entry name" value="salvage_mtnA"/>
    <property type="match status" value="1"/>
</dbReference>
<dbReference type="InterPro" id="IPR011559">
    <property type="entry name" value="Initiation_fac_2B_a/b/d"/>
</dbReference>
<keyword evidence="1 2" id="KW-0413">Isomerase</keyword>
<keyword evidence="2" id="KW-0486">Methionine biosynthesis</keyword>
<dbReference type="HAMAP" id="MF_01678">
    <property type="entry name" value="Salvage_MtnA"/>
    <property type="match status" value="1"/>
</dbReference>
<reference evidence="3" key="1">
    <citation type="submission" date="2022-12" db="EMBL/GenBank/DDBJ databases">
        <title>Isolation and characterisation of novel Methanocorpusculum spp. from native Australian herbivores indicates the genus is ancestrally host-associated.</title>
        <authorList>
            <person name="Volmer J.G."/>
            <person name="Soo R.M."/>
            <person name="Evans P.N."/>
            <person name="Hoedt E.C."/>
            <person name="Astorga Alsina A.L."/>
            <person name="Woodcroft B.J."/>
            <person name="Tyson G.W."/>
            <person name="Hugenholtz P."/>
            <person name="Morrison M."/>
        </authorList>
    </citation>
    <scope>NUCLEOTIDE SEQUENCE</scope>
    <source>
        <strain evidence="3">CW153</strain>
    </source>
</reference>
<feature type="active site" description="Proton donor" evidence="2">
    <location>
        <position position="236"/>
    </location>
</feature>
<comment type="catalytic activity">
    <reaction evidence="2">
        <text>5-(methylsulfanyl)-alpha-D-ribose 1-phosphate = 5-(methylsulfanyl)-D-ribulose 1-phosphate</text>
        <dbReference type="Rhea" id="RHEA:19989"/>
        <dbReference type="ChEBI" id="CHEBI:58533"/>
        <dbReference type="ChEBI" id="CHEBI:58548"/>
        <dbReference type="EC" id="5.3.1.23"/>
    </reaction>
</comment>
<dbReference type="RefSeq" id="WP_268922600.1">
    <property type="nucleotide sequence ID" value="NZ_JAPTGC010000004.1"/>
</dbReference>
<dbReference type="InterPro" id="IPR027363">
    <property type="entry name" value="M1Pi_N"/>
</dbReference>
<dbReference type="Gene3D" id="1.20.120.420">
    <property type="entry name" value="translation initiation factor eif-2b, domain 1"/>
    <property type="match status" value="1"/>
</dbReference>
<dbReference type="EC" id="5.3.1.23" evidence="2"/>
<comment type="caution">
    <text evidence="3">The sequence shown here is derived from an EMBL/GenBank/DDBJ whole genome shotgun (WGS) entry which is preliminary data.</text>
</comment>
<dbReference type="NCBIfam" id="NF004326">
    <property type="entry name" value="PRK05720.1"/>
    <property type="match status" value="1"/>
</dbReference>